<dbReference type="SUPFAM" id="SSF52343">
    <property type="entry name" value="Ferredoxin reductase-like, C-terminal NADP-linked domain"/>
    <property type="match status" value="1"/>
</dbReference>
<comment type="catalytic activity">
    <reaction evidence="10 12">
        <text>2 Fe(III)-[cytochrome b5] + NADH = 2 Fe(II)-[cytochrome b5] + NAD(+) + H(+)</text>
        <dbReference type="Rhea" id="RHEA:46680"/>
        <dbReference type="Rhea" id="RHEA-COMP:10438"/>
        <dbReference type="Rhea" id="RHEA-COMP:10439"/>
        <dbReference type="ChEBI" id="CHEBI:15378"/>
        <dbReference type="ChEBI" id="CHEBI:29033"/>
        <dbReference type="ChEBI" id="CHEBI:29034"/>
        <dbReference type="ChEBI" id="CHEBI:57540"/>
        <dbReference type="ChEBI" id="CHEBI:57945"/>
        <dbReference type="EC" id="1.6.2.2"/>
    </reaction>
</comment>
<feature type="binding site" evidence="11">
    <location>
        <position position="180"/>
    </location>
    <ligand>
        <name>FAD</name>
        <dbReference type="ChEBI" id="CHEBI:57692"/>
    </ligand>
</feature>
<evidence type="ECO:0000256" key="8">
    <source>
        <dbReference type="ARBA" id="ARBA00023027"/>
    </source>
</evidence>
<dbReference type="FunFam" id="3.40.50.80:FF:000009">
    <property type="entry name" value="NADH-cytochrome b5 reductase"/>
    <property type="match status" value="1"/>
</dbReference>
<dbReference type="Pfam" id="PF00175">
    <property type="entry name" value="NAD_binding_1"/>
    <property type="match status" value="1"/>
</dbReference>
<evidence type="ECO:0000256" key="12">
    <source>
        <dbReference type="RuleBase" id="RU361226"/>
    </source>
</evidence>
<dbReference type="Pfam" id="PF00970">
    <property type="entry name" value="FAD_binding_6"/>
    <property type="match status" value="1"/>
</dbReference>
<keyword evidence="15" id="KW-1185">Reference proteome</keyword>
<dbReference type="EC" id="1.6.2.2" evidence="12"/>
<evidence type="ECO:0000256" key="6">
    <source>
        <dbReference type="ARBA" id="ARBA00022827"/>
    </source>
</evidence>
<dbReference type="Proteomes" id="UP001233271">
    <property type="component" value="Chromosome 2"/>
</dbReference>
<dbReference type="PANTHER" id="PTHR19370:SF171">
    <property type="entry name" value="NADH-CYTOCHROME B5 REDUCTASE 2"/>
    <property type="match status" value="1"/>
</dbReference>
<dbReference type="GO" id="GO:0090524">
    <property type="term" value="F:cytochrome-b5 reductase activity, acting on NADH"/>
    <property type="evidence" value="ECO:0007669"/>
    <property type="project" value="UniProtKB-EC"/>
</dbReference>
<evidence type="ECO:0000256" key="3">
    <source>
        <dbReference type="ARBA" id="ARBA00006105"/>
    </source>
</evidence>
<dbReference type="RefSeq" id="XP_060454275.1">
    <property type="nucleotide sequence ID" value="XM_060597375.1"/>
</dbReference>
<comment type="cofactor">
    <cofactor evidence="1 11 12">
        <name>FAD</name>
        <dbReference type="ChEBI" id="CHEBI:57692"/>
    </cofactor>
</comment>
<feature type="binding site" evidence="11">
    <location>
        <position position="155"/>
    </location>
    <ligand>
        <name>FAD</name>
        <dbReference type="ChEBI" id="CHEBI:57692"/>
    </ligand>
</feature>
<comment type="similarity">
    <text evidence="3 12">Belongs to the flavoprotein pyridine nucleotide cytochrome reductase family.</text>
</comment>
<keyword evidence="7 12" id="KW-0560">Oxidoreductase</keyword>
<evidence type="ECO:0000259" key="13">
    <source>
        <dbReference type="PROSITE" id="PS51384"/>
    </source>
</evidence>
<feature type="binding site" evidence="11">
    <location>
        <position position="221"/>
    </location>
    <ligand>
        <name>FAD</name>
        <dbReference type="ChEBI" id="CHEBI:57692"/>
    </ligand>
</feature>
<dbReference type="KEGG" id="ccac:CcaHIS019_0203710"/>
<dbReference type="InterPro" id="IPR017938">
    <property type="entry name" value="Riboflavin_synthase-like_b-brl"/>
</dbReference>
<proteinExistence type="inferred from homology"/>
<gene>
    <name evidence="14" type="ORF">CcaverHIS019_0203710</name>
</gene>
<sequence length="349" mass="37501">MFAARTLPTLRAARNQVSRQVRTYATAPKEGGSNIGMILAVAGVGGLGYLAYKNMTGTAKAKTTLESYLASADPALWAQTKPANPGIDGKTWTPVKVKAIEHYNDNTAIYELAFTGEGADQKTSGLTTASCLVVRSPEGENAVKDDKGKPVIRPYTPVSPPGHKGSIDLIIKSYPEGNISKWFAGLKPGDEVLLKGPIVKTAYEPNAVDKAVFVAGGSGITPAWQLINHALSLPDDKTTFTLLYANVNEKDILLRKEWDALASKYPGRLQVVYFLDNAPAGWKHETGYVTAEHISKYFPRAEGDKVKAYVCGPPGQYKAISGAKDGMKQGEVGGALKDLGYTTEEVFKF</sequence>
<evidence type="ECO:0000256" key="1">
    <source>
        <dbReference type="ARBA" id="ARBA00001974"/>
    </source>
</evidence>
<dbReference type="EMBL" id="AP028213">
    <property type="protein sequence ID" value="BEI89009.1"/>
    <property type="molecule type" value="Genomic_DNA"/>
</dbReference>
<feature type="domain" description="FAD-binding FR-type" evidence="13">
    <location>
        <begin position="90"/>
        <end position="204"/>
    </location>
</feature>
<evidence type="ECO:0000256" key="10">
    <source>
        <dbReference type="ARBA" id="ARBA00047682"/>
    </source>
</evidence>
<keyword evidence="5" id="KW-0472">Membrane</keyword>
<dbReference type="AlphaFoldDB" id="A0AA48I3L9"/>
<feature type="binding site" evidence="11">
    <location>
        <position position="172"/>
    </location>
    <ligand>
        <name>FAD</name>
        <dbReference type="ChEBI" id="CHEBI:57692"/>
    </ligand>
</feature>
<dbReference type="PRINTS" id="PR00406">
    <property type="entry name" value="CYTB5RDTASE"/>
</dbReference>
<evidence type="ECO:0000313" key="14">
    <source>
        <dbReference type="EMBL" id="BEI89009.1"/>
    </source>
</evidence>
<evidence type="ECO:0000256" key="4">
    <source>
        <dbReference type="ARBA" id="ARBA00022630"/>
    </source>
</evidence>
<dbReference type="Gene3D" id="2.40.30.10">
    <property type="entry name" value="Translation factors"/>
    <property type="match status" value="1"/>
</dbReference>
<evidence type="ECO:0000256" key="11">
    <source>
        <dbReference type="PIRSR" id="PIRSR601834-1"/>
    </source>
</evidence>
<feature type="binding site" evidence="11">
    <location>
        <position position="179"/>
    </location>
    <ligand>
        <name>FAD</name>
        <dbReference type="ChEBI" id="CHEBI:57692"/>
    </ligand>
</feature>
<name>A0AA48I3L9_9TREE</name>
<dbReference type="InterPro" id="IPR039261">
    <property type="entry name" value="FNR_nucleotide-bd"/>
</dbReference>
<protein>
    <recommendedName>
        <fullName evidence="12">NADH-cytochrome b5 reductase</fullName>
        <ecNumber evidence="12">1.6.2.2</ecNumber>
    </recommendedName>
</protein>
<dbReference type="PANTHER" id="PTHR19370">
    <property type="entry name" value="NADH-CYTOCHROME B5 REDUCTASE"/>
    <property type="match status" value="1"/>
</dbReference>
<dbReference type="PRINTS" id="PR00371">
    <property type="entry name" value="FPNCR"/>
</dbReference>
<dbReference type="SUPFAM" id="SSF63380">
    <property type="entry name" value="Riboflavin synthase domain-like"/>
    <property type="match status" value="1"/>
</dbReference>
<evidence type="ECO:0000313" key="15">
    <source>
        <dbReference type="Proteomes" id="UP001233271"/>
    </source>
</evidence>
<dbReference type="InterPro" id="IPR001709">
    <property type="entry name" value="Flavoprot_Pyr_Nucl_cyt_Rdtase"/>
</dbReference>
<keyword evidence="9" id="KW-0496">Mitochondrion</keyword>
<keyword evidence="5" id="KW-1000">Mitochondrion outer membrane</keyword>
<reference evidence="14" key="1">
    <citation type="journal article" date="2023" name="BMC Genomics">
        <title>Chromosome-level genome assemblies of Cutaneotrichosporon spp. (Trichosporonales, Basidiomycota) reveal imbalanced evolution between nucleotide sequences and chromosome synteny.</title>
        <authorList>
            <person name="Kobayashi Y."/>
            <person name="Kayamori A."/>
            <person name="Aoki K."/>
            <person name="Shiwa Y."/>
            <person name="Matsutani M."/>
            <person name="Fujita N."/>
            <person name="Sugita T."/>
            <person name="Iwasaki W."/>
            <person name="Tanaka N."/>
            <person name="Takashima M."/>
        </authorList>
    </citation>
    <scope>NUCLEOTIDE SEQUENCE</scope>
    <source>
        <strain evidence="14">HIS019</strain>
    </source>
</reference>
<keyword evidence="6 11" id="KW-0274">FAD</keyword>
<comment type="subcellular location">
    <subcellularLocation>
        <location evidence="2">Mitochondrion outer membrane</location>
        <topology evidence="2">Single-pass membrane protein</topology>
    </subcellularLocation>
</comment>
<feature type="binding site" evidence="11">
    <location>
        <position position="153"/>
    </location>
    <ligand>
        <name>FAD</name>
        <dbReference type="ChEBI" id="CHEBI:57692"/>
    </ligand>
</feature>
<dbReference type="InterPro" id="IPR001433">
    <property type="entry name" value="OxRdtase_FAD/NAD-bd"/>
</dbReference>
<dbReference type="PROSITE" id="PS51384">
    <property type="entry name" value="FAD_FR"/>
    <property type="match status" value="1"/>
</dbReference>
<evidence type="ECO:0000256" key="2">
    <source>
        <dbReference type="ARBA" id="ARBA00004572"/>
    </source>
</evidence>
<dbReference type="GeneID" id="85492880"/>
<dbReference type="GO" id="GO:0005741">
    <property type="term" value="C:mitochondrial outer membrane"/>
    <property type="evidence" value="ECO:0007669"/>
    <property type="project" value="UniProtKB-SubCell"/>
</dbReference>
<keyword evidence="4 11" id="KW-0285">Flavoprotein</keyword>
<organism evidence="14 15">
    <name type="scientific">Cutaneotrichosporon cavernicola</name>
    <dbReference type="NCBI Taxonomy" id="279322"/>
    <lineage>
        <taxon>Eukaryota</taxon>
        <taxon>Fungi</taxon>
        <taxon>Dikarya</taxon>
        <taxon>Basidiomycota</taxon>
        <taxon>Agaricomycotina</taxon>
        <taxon>Tremellomycetes</taxon>
        <taxon>Trichosporonales</taxon>
        <taxon>Trichosporonaceae</taxon>
        <taxon>Cutaneotrichosporon</taxon>
    </lineage>
</organism>
<accession>A0AA48I3L9</accession>
<dbReference type="InterPro" id="IPR017927">
    <property type="entry name" value="FAD-bd_FR_type"/>
</dbReference>
<feature type="binding site" evidence="11">
    <location>
        <position position="154"/>
    </location>
    <ligand>
        <name>FAD</name>
        <dbReference type="ChEBI" id="CHEBI:57692"/>
    </ligand>
</feature>
<evidence type="ECO:0000256" key="9">
    <source>
        <dbReference type="ARBA" id="ARBA00023128"/>
    </source>
</evidence>
<keyword evidence="8 12" id="KW-0520">NAD</keyword>
<dbReference type="InterPro" id="IPR001834">
    <property type="entry name" value="CBR-like"/>
</dbReference>
<dbReference type="CDD" id="cd06183">
    <property type="entry name" value="cyt_b5_reduct_like"/>
    <property type="match status" value="1"/>
</dbReference>
<evidence type="ECO:0000256" key="5">
    <source>
        <dbReference type="ARBA" id="ARBA00022787"/>
    </source>
</evidence>
<feature type="binding site" evidence="11">
    <location>
        <position position="170"/>
    </location>
    <ligand>
        <name>FAD</name>
        <dbReference type="ChEBI" id="CHEBI:57692"/>
    </ligand>
</feature>
<dbReference type="InterPro" id="IPR008333">
    <property type="entry name" value="Cbr1-like_FAD-bd_dom"/>
</dbReference>
<dbReference type="Gene3D" id="3.40.50.80">
    <property type="entry name" value="Nucleotide-binding domain of ferredoxin-NADP reductase (FNR) module"/>
    <property type="match status" value="1"/>
</dbReference>
<evidence type="ECO:0000256" key="7">
    <source>
        <dbReference type="ARBA" id="ARBA00023002"/>
    </source>
</evidence>